<evidence type="ECO:0000313" key="2">
    <source>
        <dbReference type="EMBL" id="MXO53192.1"/>
    </source>
</evidence>
<comment type="caution">
    <text evidence="2">The sequence shown here is derived from an EMBL/GenBank/DDBJ whole genome shotgun (WGS) entry which is preliminary data.</text>
</comment>
<dbReference type="AlphaFoldDB" id="A0A844Y864"/>
<keyword evidence="1" id="KW-0732">Signal</keyword>
<keyword evidence="2" id="KW-0648">Protein biosynthesis</keyword>
<evidence type="ECO:0000256" key="1">
    <source>
        <dbReference type="SAM" id="SignalP"/>
    </source>
</evidence>
<proteinExistence type="predicted"/>
<reference evidence="2 3" key="1">
    <citation type="submission" date="2019-12" db="EMBL/GenBank/DDBJ databases">
        <title>Genomic-based taxomic classification of the family Erythrobacteraceae.</title>
        <authorList>
            <person name="Xu L."/>
        </authorList>
    </citation>
    <scope>NUCLEOTIDE SEQUENCE [LARGE SCALE GENOMIC DNA]</scope>
    <source>
        <strain evidence="2 3">JCM 17468</strain>
    </source>
</reference>
<keyword evidence="2" id="KW-0251">Elongation factor</keyword>
<feature type="chain" id="PRO_5032314902" evidence="1">
    <location>
        <begin position="29"/>
        <end position="128"/>
    </location>
</feature>
<dbReference type="OrthoDB" id="7509105at2"/>
<accession>A0A844Y864</accession>
<name>A0A844Y864_9SPHN</name>
<sequence length="128" mass="13839">MAMLYIAGMTVRAFASILALCASFLPSASPVAAHDIGVVPQGRYQCALPGDAEGRAYVAMPDLSFRISSASRYSHVSGKGIYLFEGDTLVFTRGPLKDMRLRRIPGGLFQQVKSDGTLGRVRCNRIAR</sequence>
<dbReference type="GO" id="GO:0003746">
    <property type="term" value="F:translation elongation factor activity"/>
    <property type="evidence" value="ECO:0007669"/>
    <property type="project" value="UniProtKB-KW"/>
</dbReference>
<protein>
    <submittedName>
        <fullName evidence="2">Elongation factor P</fullName>
    </submittedName>
</protein>
<feature type="signal peptide" evidence="1">
    <location>
        <begin position="1"/>
        <end position="28"/>
    </location>
</feature>
<gene>
    <name evidence="2" type="ORF">GRI47_04110</name>
</gene>
<organism evidence="2 3">
    <name type="scientific">Qipengyuania pelagi</name>
    <dbReference type="NCBI Taxonomy" id="994320"/>
    <lineage>
        <taxon>Bacteria</taxon>
        <taxon>Pseudomonadati</taxon>
        <taxon>Pseudomonadota</taxon>
        <taxon>Alphaproteobacteria</taxon>
        <taxon>Sphingomonadales</taxon>
        <taxon>Erythrobacteraceae</taxon>
        <taxon>Qipengyuania</taxon>
    </lineage>
</organism>
<keyword evidence="3" id="KW-1185">Reference proteome</keyword>
<evidence type="ECO:0000313" key="3">
    <source>
        <dbReference type="Proteomes" id="UP000430272"/>
    </source>
</evidence>
<dbReference type="EMBL" id="WTYD01000001">
    <property type="protein sequence ID" value="MXO53192.1"/>
    <property type="molecule type" value="Genomic_DNA"/>
</dbReference>
<dbReference type="Proteomes" id="UP000430272">
    <property type="component" value="Unassembled WGS sequence"/>
</dbReference>